<evidence type="ECO:0008006" key="3">
    <source>
        <dbReference type="Google" id="ProtNLM"/>
    </source>
</evidence>
<dbReference type="OrthoDB" id="4427597at2"/>
<dbReference type="Gene3D" id="3.30.230.10">
    <property type="match status" value="1"/>
</dbReference>
<dbReference type="PRINTS" id="PR00959">
    <property type="entry name" value="MEVGALKINASE"/>
</dbReference>
<gene>
    <name evidence="1" type="ORF">HMPREF0291_11189</name>
</gene>
<reference evidence="1" key="1">
    <citation type="submission" date="2010-06" db="EMBL/GenBank/DDBJ databases">
        <authorList>
            <person name="Muzny D."/>
            <person name="Qin X."/>
            <person name="Buhay C."/>
            <person name="Dugan-Rocha S."/>
            <person name="Ding Y."/>
            <person name="Chen G."/>
            <person name="Hawes A."/>
            <person name="Holder M."/>
            <person name="Jhangiani S."/>
            <person name="Johnson A."/>
            <person name="Khan Z."/>
            <person name="Li Z."/>
            <person name="Liu W."/>
            <person name="Liu X."/>
            <person name="Perez L."/>
            <person name="Shen H."/>
            <person name="Wang Q."/>
            <person name="Watt J."/>
            <person name="Xi L."/>
            <person name="Xin Y."/>
            <person name="Zhou J."/>
            <person name="Deng J."/>
            <person name="Jiang H."/>
            <person name="Liu Y."/>
            <person name="Qu J."/>
            <person name="Song X.-Z."/>
            <person name="Zhang L."/>
            <person name="Villasana D."/>
            <person name="Johnson A."/>
            <person name="Liu J."/>
            <person name="Liyanage D."/>
            <person name="Lorensuhewa L."/>
            <person name="Robinson T."/>
            <person name="Song A."/>
            <person name="Song B.-B."/>
            <person name="Dinh H."/>
            <person name="Thornton R."/>
            <person name="Coyle M."/>
            <person name="Francisco L."/>
            <person name="Jackson L."/>
            <person name="Javaid M."/>
            <person name="Korchina V."/>
            <person name="Kovar C."/>
            <person name="Mata R."/>
            <person name="Mathew T."/>
            <person name="Ngo R."/>
            <person name="Nguyen L."/>
            <person name="Nguyen N."/>
            <person name="Okwuonu G."/>
            <person name="Ongeri F."/>
            <person name="Pham C."/>
            <person name="Simmons D."/>
            <person name="Wilczek-Boney K."/>
            <person name="Hale W."/>
            <person name="Jakkamsetti A."/>
            <person name="Pham P."/>
            <person name="Ruth R."/>
            <person name="San Lucas F."/>
            <person name="Warren J."/>
            <person name="Zhang J."/>
            <person name="Zhao Z."/>
            <person name="Zhou C."/>
            <person name="Zhu D."/>
            <person name="Lee S."/>
            <person name="Bess C."/>
            <person name="Blankenburg K."/>
            <person name="Forbes L."/>
            <person name="Fu Q."/>
            <person name="Gubbala S."/>
            <person name="Hirani K."/>
            <person name="Jayaseelan J.C."/>
            <person name="Lara F."/>
            <person name="Munidasa M."/>
            <person name="Palculict T."/>
            <person name="Patil S."/>
            <person name="Pu L.-L."/>
            <person name="Saada N."/>
            <person name="Tang L."/>
            <person name="Weissenberger G."/>
            <person name="Zhu Y."/>
            <person name="Hemphill L."/>
            <person name="Shang Y."/>
            <person name="Youmans B."/>
            <person name="Ayvaz T."/>
            <person name="Ross M."/>
            <person name="Santibanez J."/>
            <person name="Aqrawi P."/>
            <person name="Gross S."/>
            <person name="Joshi V."/>
            <person name="Fowler G."/>
            <person name="Nazareth L."/>
            <person name="Reid J."/>
            <person name="Worley K."/>
            <person name="Petrosino J."/>
            <person name="Highlander S."/>
            <person name="Gibbs R."/>
        </authorList>
    </citation>
    <scope>NUCLEOTIDE SEQUENCE [LARGE SCALE GENOMIC DNA]</scope>
    <source>
        <strain evidence="1">ATCC 33030</strain>
    </source>
</reference>
<name>D7WEF5_9CORY</name>
<dbReference type="RefSeq" id="WP_005289428.1">
    <property type="nucleotide sequence ID" value="NZ_CM000961.1"/>
</dbReference>
<accession>D7WEF5</accession>
<dbReference type="InterPro" id="IPR020568">
    <property type="entry name" value="Ribosomal_Su5_D2-typ_SF"/>
</dbReference>
<keyword evidence="2" id="KW-1185">Reference proteome</keyword>
<dbReference type="Proteomes" id="UP000004208">
    <property type="component" value="Unassembled WGS sequence"/>
</dbReference>
<sequence>MAEWTADFTPASKRIAKVHREVTSRDPKHTADAPGTFIVVGENADHFGGITIAGLAWHRAAVAVSPRTDDTISVHAEFASRVIEDTATTSEVAELTESPDTDSRYAVRFGGLVHTFVGRQMLSRETAGMDITVVSDIPLGSGLGALHAADTALGLALLADDEEIDSAPLRTRIAEIASQSAKTFSPVPVLRARHSAALRGAEESVSVIDYSDGSLTQAPHPSRAGVAIFSVAAPSDESFADQAITEGRTLIDDACANFGVPSLRQLPEAVDRVVEWVDARRQVYGADSAPTPETARAWVTFSEAETQQAAAAAKALRSMRIDDFFAVLDQPLPTPGLSVPDQLIQLLELRGATAARPAAAGMSQAVLAYVPAEKASNAIADLIDDGLDVMDVQQGSAAKVLS</sequence>
<evidence type="ECO:0000313" key="2">
    <source>
        <dbReference type="Proteomes" id="UP000004208"/>
    </source>
</evidence>
<dbReference type="eggNOG" id="COG0153">
    <property type="taxonomic scope" value="Bacteria"/>
</dbReference>
<dbReference type="STRING" id="585529.HMPREF0291_11189"/>
<dbReference type="EMBL" id="ACLJ02000003">
    <property type="protein sequence ID" value="EFK53532.1"/>
    <property type="molecule type" value="Genomic_DNA"/>
</dbReference>
<dbReference type="InterPro" id="IPR014721">
    <property type="entry name" value="Ribsml_uS5_D2-typ_fold_subgr"/>
</dbReference>
<organism evidence="1 2">
    <name type="scientific">Corynebacterium genitalium ATCC 33030</name>
    <dbReference type="NCBI Taxonomy" id="585529"/>
    <lineage>
        <taxon>Bacteria</taxon>
        <taxon>Bacillati</taxon>
        <taxon>Actinomycetota</taxon>
        <taxon>Actinomycetes</taxon>
        <taxon>Mycobacteriales</taxon>
        <taxon>Corynebacteriaceae</taxon>
        <taxon>Corynebacterium</taxon>
    </lineage>
</organism>
<proteinExistence type="predicted"/>
<dbReference type="AlphaFoldDB" id="D7WEF5"/>
<evidence type="ECO:0000313" key="1">
    <source>
        <dbReference type="EMBL" id="EFK53532.1"/>
    </source>
</evidence>
<dbReference type="SUPFAM" id="SSF54211">
    <property type="entry name" value="Ribosomal protein S5 domain 2-like"/>
    <property type="match status" value="1"/>
</dbReference>
<protein>
    <recommendedName>
        <fullName evidence="3">Galactokinase</fullName>
    </recommendedName>
</protein>
<comment type="caution">
    <text evidence="1">The sequence shown here is derived from an EMBL/GenBank/DDBJ whole genome shotgun (WGS) entry which is preliminary data.</text>
</comment>
<dbReference type="HOGENOM" id="CLU_692070_0_0_11"/>